<dbReference type="AlphaFoldDB" id="A0A2S7SQE5"/>
<dbReference type="RefSeq" id="WP_105041374.1">
    <property type="nucleotide sequence ID" value="NZ_PPSL01000011.1"/>
</dbReference>
<dbReference type="Pfam" id="PF18962">
    <property type="entry name" value="Por_Secre_tail"/>
    <property type="match status" value="1"/>
</dbReference>
<feature type="domain" description="DUF7619" evidence="3">
    <location>
        <begin position="909"/>
        <end position="1042"/>
    </location>
</feature>
<dbReference type="InterPro" id="IPR026444">
    <property type="entry name" value="Secre_tail"/>
</dbReference>
<gene>
    <name evidence="4" type="ORF">CJD36_022025</name>
</gene>
<evidence type="ECO:0000259" key="3">
    <source>
        <dbReference type="Pfam" id="PF24595"/>
    </source>
</evidence>
<feature type="domain" description="Secretion system C-terminal sorting" evidence="2">
    <location>
        <begin position="1061"/>
        <end position="1126"/>
    </location>
</feature>
<comment type="caution">
    <text evidence="4">The sequence shown here is derived from an EMBL/GenBank/DDBJ whole genome shotgun (WGS) entry which is preliminary data.</text>
</comment>
<dbReference type="InterPro" id="IPR055353">
    <property type="entry name" value="DUF7619"/>
</dbReference>
<organism evidence="4 5">
    <name type="scientific">Flavipsychrobacter stenotrophus</name>
    <dbReference type="NCBI Taxonomy" id="2077091"/>
    <lineage>
        <taxon>Bacteria</taxon>
        <taxon>Pseudomonadati</taxon>
        <taxon>Bacteroidota</taxon>
        <taxon>Chitinophagia</taxon>
        <taxon>Chitinophagales</taxon>
        <taxon>Chitinophagaceae</taxon>
        <taxon>Flavipsychrobacter</taxon>
    </lineage>
</organism>
<proteinExistence type="predicted"/>
<dbReference type="EMBL" id="PPSL01000011">
    <property type="protein sequence ID" value="PQJ08825.1"/>
    <property type="molecule type" value="Genomic_DNA"/>
</dbReference>
<feature type="signal peptide" evidence="1">
    <location>
        <begin position="1"/>
        <end position="23"/>
    </location>
</feature>
<keyword evidence="1" id="KW-0732">Signal</keyword>
<sequence length="1132" mass="120302">MKRIFLLTALSSFLIVLSLCSSAQVTITDSITATGVILTAHVPTVATTTASVLSADDGYTGLTNLGFTFNYYGNNYTQCVVGANGHITFNNALAGAYDPWPINSQLLGNSSALNTICAPWSDYCLPLGGSCYYMTYGAAPYRTFAVTFCRVTLYACTSNYITSTILLHETTNEIDILIGHKTSTCAWNGGYSIEGIQNATGTAATAVPGRDYPSIWSASNDAQRFSPAIGGASYTVNPIPYAPVYPATGLSVSWYDSATGAYVGSGNPITVHPVTPTNYIAIVTACADSFASGSIGGVTGSCTGTPIAGAITTTTSTACSTTTVALADTGSTIASSHQWQSSPDSLTWTNIAGAVSPTYTFSGLSANTYYRCRTTCLLGGASSETAGILISYTSSCPCVLANPGIVVSNVSHACSTLTIILADTTYSVSAATVQWQSSPDNVTWNDIAGATSATYSFTGLASTTYYRMKFLCLSGSSSMTSASIMITYTAACSCSGTPTAGSATASSTFCGLCSVTFDLVGSTLADSLGYQWQRSVDSVSWSDIPGATTVPYTATIYNTYYYRCKVTCVPTASSSFSSGVRVRFHYYITADSVSTILDTTCAGPRFYVWSNGYSGTQRIKTYYGDGQSDSMALSSSGLIAYSNVLHPYSAPGYYTIKQLLYDNNVLQDSISFVYHYYYCRTFPVKLFVDENGNCFKDASEHYNHLPTQVRVDSNGITIDTVSVTSGLYYTTTGAPGTVYSFRIVSSTWLATCPSSGVIYDTVSAGVSAYPTKYFGLTCGSGSFDLSVYAISQGAGPNRQRGNIYLTNATCTLTPATVTLNYSNLYSWNFNAVPGVSSSLPSSLNWHFTGVTGDAAAPLHMFFDVWAPSSALAPIGNIITDHIIAMPFIGDYDTTDNHVVIIDTVKGSCDPNAISVLPTQCLHPDSLALRYTIQFENIGNDTAHNVYVMDTLSDNLDPHSLNILMASAQMDVSLINDGTHNIIKFDFPGINLMDSSQHDLCGGAVIYDIKRYPGLTNGTNLYNRAGIYFDHNSVVMTNTVTTTIGCDLLNLPDTAASTEVEIYPNPATSELTIKADKLVYSTVVITNAVGQQFSLQNITANVSKVNVKSLAAGVYYVTLSGSNGNKVLRFVKY</sequence>
<keyword evidence="5" id="KW-1185">Reference proteome</keyword>
<evidence type="ECO:0000256" key="1">
    <source>
        <dbReference type="SAM" id="SignalP"/>
    </source>
</evidence>
<evidence type="ECO:0000259" key="2">
    <source>
        <dbReference type="Pfam" id="PF18962"/>
    </source>
</evidence>
<dbReference type="Pfam" id="PF24595">
    <property type="entry name" value="DUF7619"/>
    <property type="match status" value="1"/>
</dbReference>
<feature type="chain" id="PRO_5015559466" evidence="1">
    <location>
        <begin position="24"/>
        <end position="1132"/>
    </location>
</feature>
<dbReference type="Proteomes" id="UP000239872">
    <property type="component" value="Unassembled WGS sequence"/>
</dbReference>
<evidence type="ECO:0000313" key="4">
    <source>
        <dbReference type="EMBL" id="PQJ08825.1"/>
    </source>
</evidence>
<evidence type="ECO:0000313" key="5">
    <source>
        <dbReference type="Proteomes" id="UP000239872"/>
    </source>
</evidence>
<dbReference type="OrthoDB" id="9801383at2"/>
<dbReference type="NCBIfam" id="TIGR04183">
    <property type="entry name" value="Por_Secre_tail"/>
    <property type="match status" value="1"/>
</dbReference>
<accession>A0A2S7SQE5</accession>
<protein>
    <submittedName>
        <fullName evidence="4">Uncharacterized protein</fullName>
    </submittedName>
</protein>
<name>A0A2S7SQE5_9BACT</name>
<reference evidence="4 5" key="1">
    <citation type="submission" date="2018-01" db="EMBL/GenBank/DDBJ databases">
        <title>A novel member of the phylum Bacteroidetes isolated from glacier ice.</title>
        <authorList>
            <person name="Liu Q."/>
            <person name="Xin Y.-H."/>
        </authorList>
    </citation>
    <scope>NUCLEOTIDE SEQUENCE [LARGE SCALE GENOMIC DNA]</scope>
    <source>
        <strain evidence="4 5">RB1R16</strain>
    </source>
</reference>